<keyword evidence="2" id="KW-1185">Reference proteome</keyword>
<dbReference type="EMBL" id="FNJM01000001">
    <property type="protein sequence ID" value="SDO73285.1"/>
    <property type="molecule type" value="Genomic_DNA"/>
</dbReference>
<sequence length="30" mass="3351">MVIKIRTGMILMLISAFLTATGQLMWKIGI</sequence>
<reference evidence="1 2" key="1">
    <citation type="submission" date="2016-10" db="EMBL/GenBank/DDBJ databases">
        <authorList>
            <person name="de Groot N.N."/>
        </authorList>
    </citation>
    <scope>NUCLEOTIDE SEQUENCE [LARGE SCALE GENOMIC DNA]</scope>
    <source>
        <strain evidence="1 2">DSM 12272</strain>
    </source>
</reference>
<organism evidence="1 2">
    <name type="scientific">Clostridium gasigenes</name>
    <dbReference type="NCBI Taxonomy" id="94869"/>
    <lineage>
        <taxon>Bacteria</taxon>
        <taxon>Bacillati</taxon>
        <taxon>Bacillota</taxon>
        <taxon>Clostridia</taxon>
        <taxon>Eubacteriales</taxon>
        <taxon>Clostridiaceae</taxon>
        <taxon>Clostridium</taxon>
    </lineage>
</organism>
<dbReference type="Proteomes" id="UP000198597">
    <property type="component" value="Unassembled WGS sequence"/>
</dbReference>
<dbReference type="AlphaFoldDB" id="A0A1H0LYS9"/>
<evidence type="ECO:0000313" key="2">
    <source>
        <dbReference type="Proteomes" id="UP000198597"/>
    </source>
</evidence>
<protein>
    <submittedName>
        <fullName evidence="1">Uncharacterized protein</fullName>
    </submittedName>
</protein>
<gene>
    <name evidence="1" type="ORF">SAMN04488529_101250</name>
</gene>
<accession>A0A1H0LYS9</accession>
<proteinExistence type="predicted"/>
<evidence type="ECO:0000313" key="1">
    <source>
        <dbReference type="EMBL" id="SDO73285.1"/>
    </source>
</evidence>
<name>A0A1H0LYS9_9CLOT</name>